<protein>
    <submittedName>
        <fullName evidence="2">Uncharacterized protein</fullName>
    </submittedName>
</protein>
<accession>A0A9P6E2M4</accession>
<organism evidence="2 3">
    <name type="scientific">Crepidotus variabilis</name>
    <dbReference type="NCBI Taxonomy" id="179855"/>
    <lineage>
        <taxon>Eukaryota</taxon>
        <taxon>Fungi</taxon>
        <taxon>Dikarya</taxon>
        <taxon>Basidiomycota</taxon>
        <taxon>Agaricomycotina</taxon>
        <taxon>Agaricomycetes</taxon>
        <taxon>Agaricomycetidae</taxon>
        <taxon>Agaricales</taxon>
        <taxon>Agaricineae</taxon>
        <taxon>Crepidotaceae</taxon>
        <taxon>Crepidotus</taxon>
    </lineage>
</organism>
<dbReference type="OrthoDB" id="3061359at2759"/>
<reference evidence="2" key="1">
    <citation type="submission" date="2020-11" db="EMBL/GenBank/DDBJ databases">
        <authorList>
            <consortium name="DOE Joint Genome Institute"/>
            <person name="Ahrendt S."/>
            <person name="Riley R."/>
            <person name="Andreopoulos W."/>
            <person name="Labutti K."/>
            <person name="Pangilinan J."/>
            <person name="Ruiz-Duenas F.J."/>
            <person name="Barrasa J.M."/>
            <person name="Sanchez-Garcia M."/>
            <person name="Camarero S."/>
            <person name="Miyauchi S."/>
            <person name="Serrano A."/>
            <person name="Linde D."/>
            <person name="Babiker R."/>
            <person name="Drula E."/>
            <person name="Ayuso-Fernandez I."/>
            <person name="Pacheco R."/>
            <person name="Padilla G."/>
            <person name="Ferreira P."/>
            <person name="Barriuso J."/>
            <person name="Kellner H."/>
            <person name="Castanera R."/>
            <person name="Alfaro M."/>
            <person name="Ramirez L."/>
            <person name="Pisabarro A.G."/>
            <person name="Kuo A."/>
            <person name="Tritt A."/>
            <person name="Lipzen A."/>
            <person name="He G."/>
            <person name="Yan M."/>
            <person name="Ng V."/>
            <person name="Cullen D."/>
            <person name="Martin F."/>
            <person name="Rosso M.-N."/>
            <person name="Henrissat B."/>
            <person name="Hibbett D."/>
            <person name="Martinez A.T."/>
            <person name="Grigoriev I.V."/>
        </authorList>
    </citation>
    <scope>NUCLEOTIDE SEQUENCE</scope>
    <source>
        <strain evidence="2">CBS 506.95</strain>
    </source>
</reference>
<comment type="caution">
    <text evidence="2">The sequence shown here is derived from an EMBL/GenBank/DDBJ whole genome shotgun (WGS) entry which is preliminary data.</text>
</comment>
<feature type="non-terminal residue" evidence="2">
    <location>
        <position position="497"/>
    </location>
</feature>
<gene>
    <name evidence="2" type="ORF">CPB83DRAFT_900873</name>
</gene>
<keyword evidence="1" id="KW-1133">Transmembrane helix</keyword>
<evidence type="ECO:0000256" key="1">
    <source>
        <dbReference type="SAM" id="Phobius"/>
    </source>
</evidence>
<keyword evidence="1" id="KW-0812">Transmembrane</keyword>
<proteinExistence type="predicted"/>
<feature type="transmembrane region" description="Helical" evidence="1">
    <location>
        <begin position="61"/>
        <end position="82"/>
    </location>
</feature>
<keyword evidence="1" id="KW-0472">Membrane</keyword>
<dbReference type="AlphaFoldDB" id="A0A9P6E2M4"/>
<evidence type="ECO:0000313" key="2">
    <source>
        <dbReference type="EMBL" id="KAF9521303.1"/>
    </source>
</evidence>
<dbReference type="Proteomes" id="UP000807306">
    <property type="component" value="Unassembled WGS sequence"/>
</dbReference>
<keyword evidence="3" id="KW-1185">Reference proteome</keyword>
<name>A0A9P6E2M4_9AGAR</name>
<dbReference type="EMBL" id="MU158142">
    <property type="protein sequence ID" value="KAF9521303.1"/>
    <property type="molecule type" value="Genomic_DNA"/>
</dbReference>
<evidence type="ECO:0000313" key="3">
    <source>
        <dbReference type="Proteomes" id="UP000807306"/>
    </source>
</evidence>
<sequence>MTTHSTRPVQLFNPVNRRYGPPNPEMLRIQEIIFYSESRARAVLASILASNQAEVQWKKKYVYSCVGVAAASAMLIDIPVIIRSLAGDFFLPMGKNVGHLTDSIRAIVDAGVTRWDPSRTVPTYHLAWWTKTSAEVEKMPIMHRGTIEECLRVHREVLSKEIAEYKEGLVAEDTPPPSPYEYPFSAALIDGMYKPSAVRVPVVPSKDICEGCIAASEALAHNDDFLTQATHKCQGFFEAHQARANLSLRRASGFYKLFEAAVSKDAEMPFDIGLSNPTGPLARPSVMPSTQPITFDQLEGSTGNSKSAKKARAQQLKQHQLVLEIQKAAAAAFQRDVDDPRPNAHWTSGRALSTEEVTGLIRGADRAHAKDPHTGYDDRLRDNLNPDRWSPWQTATPHASDRFEPVEQRAPSPVNIHELVSSDSRMYKKFVRPEPPARPRQPALSLSPAPLTLELNHPSGAALNPIVLSDDESSALSYVGSVKGNQFGEDAMVLSDI</sequence>